<reference evidence="5" key="1">
    <citation type="journal article" date="2014" name="Genome Announc.">
        <title>Draft genome sequence of Colletotrichum sublineola, a destructive pathogen of cultivated sorghum.</title>
        <authorList>
            <person name="Baroncelli R."/>
            <person name="Sanz-Martin J.M."/>
            <person name="Rech G.E."/>
            <person name="Sukno S.A."/>
            <person name="Thon M.R."/>
        </authorList>
    </citation>
    <scope>NUCLEOTIDE SEQUENCE [LARGE SCALE GENOMIC DNA]</scope>
    <source>
        <strain evidence="5">TX430BB</strain>
    </source>
</reference>
<keyword evidence="2" id="KW-0732">Signal</keyword>
<gene>
    <name evidence="4" type="ORF">CSUB01_11403</name>
</gene>
<dbReference type="InterPro" id="IPR057230">
    <property type="entry name" value="DUF7908"/>
</dbReference>
<protein>
    <recommendedName>
        <fullName evidence="3">DUF7908 domain-containing protein</fullName>
    </recommendedName>
</protein>
<dbReference type="Pfam" id="PF25485">
    <property type="entry name" value="DUF7908"/>
    <property type="match status" value="1"/>
</dbReference>
<organism evidence="4 5">
    <name type="scientific">Colletotrichum sublineola</name>
    <name type="common">Sorghum anthracnose fungus</name>
    <dbReference type="NCBI Taxonomy" id="1173701"/>
    <lineage>
        <taxon>Eukaryota</taxon>
        <taxon>Fungi</taxon>
        <taxon>Dikarya</taxon>
        <taxon>Ascomycota</taxon>
        <taxon>Pezizomycotina</taxon>
        <taxon>Sordariomycetes</taxon>
        <taxon>Hypocreomycetidae</taxon>
        <taxon>Glomerellales</taxon>
        <taxon>Glomerellaceae</taxon>
        <taxon>Colletotrichum</taxon>
        <taxon>Colletotrichum graminicola species complex</taxon>
    </lineage>
</organism>
<comment type="caution">
    <text evidence="4">The sequence shown here is derived from an EMBL/GenBank/DDBJ whole genome shotgun (WGS) entry which is preliminary data.</text>
</comment>
<feature type="signal peptide" evidence="2">
    <location>
        <begin position="1"/>
        <end position="21"/>
    </location>
</feature>
<evidence type="ECO:0000259" key="3">
    <source>
        <dbReference type="Pfam" id="PF25485"/>
    </source>
</evidence>
<evidence type="ECO:0000256" key="1">
    <source>
        <dbReference type="SAM" id="MobiDB-lite"/>
    </source>
</evidence>
<accession>A0A066XQT1</accession>
<dbReference type="OMA" id="GEANICQ"/>
<dbReference type="STRING" id="1173701.A0A066XQT1"/>
<dbReference type="EMBL" id="JMSE01000155">
    <property type="protein sequence ID" value="KDN71588.1"/>
    <property type="molecule type" value="Genomic_DNA"/>
</dbReference>
<keyword evidence="5" id="KW-1185">Reference proteome</keyword>
<feature type="chain" id="PRO_5001630553" description="DUF7908 domain-containing protein" evidence="2">
    <location>
        <begin position="22"/>
        <end position="538"/>
    </location>
</feature>
<feature type="region of interest" description="Disordered" evidence="1">
    <location>
        <begin position="347"/>
        <end position="461"/>
    </location>
</feature>
<evidence type="ECO:0000313" key="5">
    <source>
        <dbReference type="Proteomes" id="UP000027238"/>
    </source>
</evidence>
<feature type="compositionally biased region" description="Polar residues" evidence="1">
    <location>
        <begin position="443"/>
        <end position="461"/>
    </location>
</feature>
<dbReference type="AlphaFoldDB" id="A0A066XQT1"/>
<dbReference type="eggNOG" id="ENOG502RS7C">
    <property type="taxonomic scope" value="Eukaryota"/>
</dbReference>
<feature type="compositionally biased region" description="Low complexity" evidence="1">
    <location>
        <begin position="411"/>
        <end position="433"/>
    </location>
</feature>
<evidence type="ECO:0000313" key="4">
    <source>
        <dbReference type="EMBL" id="KDN71588.1"/>
    </source>
</evidence>
<feature type="domain" description="DUF7908" evidence="3">
    <location>
        <begin position="206"/>
        <end position="328"/>
    </location>
</feature>
<evidence type="ECO:0000256" key="2">
    <source>
        <dbReference type="SAM" id="SignalP"/>
    </source>
</evidence>
<proteinExistence type="predicted"/>
<feature type="compositionally biased region" description="Low complexity" evidence="1">
    <location>
        <begin position="348"/>
        <end position="400"/>
    </location>
</feature>
<dbReference type="Proteomes" id="UP000027238">
    <property type="component" value="Unassembled WGS sequence"/>
</dbReference>
<name>A0A066XQT1_COLSU</name>
<sequence length="538" mass="54943">MDKRHILALLSLIARLGNAAALGPAEPETYCFTYISTFLELAPLPTPTVRLNAIATVIGGTTVTIRATNSMAPDIVTVIGGTTVSVLNAVGGTIANAPGVGTTANIPSVRGGTTVSVLNAIGGIATNIPSVIGGTTANTQSVGGGTTVNVQNAIGGAITNAQSIIGGTTVTATPTATNAIASSPSPISAGANSGSIIFFVFPAPGASKRGLQKRAYGGFLSNDPTSNRDSCESASIFTISLGQLLNAGSSTFYSPGDSFRQVLNAGIPPVNAITGGFDIVGGVLRFANSSLPNGEANICQVSTGQVYLTFGSTGPGSCQPSILYAYPADQCVRGQIVRSRLPTGLFASSSSTSTSSNASIGPAPLTASSSTSTTSGSSAASGSATASVTSTSTPSDPSVGFASGPFTAPGPSTSISSTTAESVSTTTPVTPTSMLPDLAPSRPESQSQAITTSTSLDSSVSPASGYYMSTILCVNKIIYVNNDFYIGRDVYFLNIHIYIFDRDIYIFGICYSYTNNWFLFRSDQSIYYVRRTPVYELL</sequence>
<dbReference type="OrthoDB" id="3563678at2759"/>
<dbReference type="HOGENOM" id="CLU_506227_0_0_1"/>